<feature type="region of interest" description="Disordered" evidence="1">
    <location>
        <begin position="379"/>
        <end position="408"/>
    </location>
</feature>
<evidence type="ECO:0000256" key="1">
    <source>
        <dbReference type="SAM" id="MobiDB-lite"/>
    </source>
</evidence>
<keyword evidence="2" id="KW-0812">Transmembrane</keyword>
<dbReference type="Proteomes" id="UP000224634">
    <property type="component" value="Unassembled WGS sequence"/>
</dbReference>
<sequence>MAMQYVNYIKGKARFSKPPKEQVPVLTDADEEFLNRLTASAEAASESTSTAVGQDAQLALMDGAQDIPLPQSPTGQAPTRELSAGDGGLEEKGEGKQGEKSPKAKNFRPWSWIRESGDKWRRENTAAGLSNIVHGLKAPDAKADEGEEAKKEEEDLEDVLESLNLAAVNNRVFSFSDETQELLRKFKLIFKDLINGVPTAYNDLEKLLTNGDGQLQKSFDSMPTFLKKLVEHLPDKVTEHLTPELLAAAAEKTESGKKLGLKVPSLKEMVAKPAALAGLLRSIIAFLRTKFPAVMGMNVLWSLALFVLLFVLWYCYKRGRDVRLEKERLLTEQEIAKLNIEYASLIASEALTTTAPEDAPIEEVEAGVREVQHARQAALTKAARTPSASASEAVDETRRSKLEPYPGT</sequence>
<dbReference type="AlphaFoldDB" id="A0A2B7XDW3"/>
<protein>
    <submittedName>
        <fullName evidence="3">Uncharacterized protein</fullName>
    </submittedName>
</protein>
<proteinExistence type="predicted"/>
<evidence type="ECO:0000313" key="4">
    <source>
        <dbReference type="Proteomes" id="UP000224634"/>
    </source>
</evidence>
<gene>
    <name evidence="3" type="ORF">AJ80_08046</name>
</gene>
<evidence type="ECO:0000256" key="2">
    <source>
        <dbReference type="SAM" id="Phobius"/>
    </source>
</evidence>
<keyword evidence="2" id="KW-1133">Transmembrane helix</keyword>
<dbReference type="OrthoDB" id="5398191at2759"/>
<evidence type="ECO:0000313" key="3">
    <source>
        <dbReference type="EMBL" id="PGH07109.1"/>
    </source>
</evidence>
<feature type="transmembrane region" description="Helical" evidence="2">
    <location>
        <begin position="299"/>
        <end position="316"/>
    </location>
</feature>
<keyword evidence="4" id="KW-1185">Reference proteome</keyword>
<feature type="region of interest" description="Disordered" evidence="1">
    <location>
        <begin position="65"/>
        <end position="108"/>
    </location>
</feature>
<organism evidence="3 4">
    <name type="scientific">Polytolypa hystricis (strain UAMH7299)</name>
    <dbReference type="NCBI Taxonomy" id="1447883"/>
    <lineage>
        <taxon>Eukaryota</taxon>
        <taxon>Fungi</taxon>
        <taxon>Dikarya</taxon>
        <taxon>Ascomycota</taxon>
        <taxon>Pezizomycotina</taxon>
        <taxon>Eurotiomycetes</taxon>
        <taxon>Eurotiomycetidae</taxon>
        <taxon>Onygenales</taxon>
        <taxon>Onygenales incertae sedis</taxon>
        <taxon>Polytolypa</taxon>
    </lineage>
</organism>
<name>A0A2B7XDW3_POLH7</name>
<comment type="caution">
    <text evidence="3">The sequence shown here is derived from an EMBL/GenBank/DDBJ whole genome shotgun (WGS) entry which is preliminary data.</text>
</comment>
<accession>A0A2B7XDW3</accession>
<feature type="compositionally biased region" description="Basic and acidic residues" evidence="1">
    <location>
        <begin position="89"/>
        <end position="102"/>
    </location>
</feature>
<reference evidence="3 4" key="1">
    <citation type="submission" date="2017-10" db="EMBL/GenBank/DDBJ databases">
        <title>Comparative genomics in systemic dimorphic fungi from Ajellomycetaceae.</title>
        <authorList>
            <person name="Munoz J.F."/>
            <person name="Mcewen J.G."/>
            <person name="Clay O.K."/>
            <person name="Cuomo C.A."/>
        </authorList>
    </citation>
    <scope>NUCLEOTIDE SEQUENCE [LARGE SCALE GENOMIC DNA]</scope>
    <source>
        <strain evidence="3 4">UAMH7299</strain>
    </source>
</reference>
<keyword evidence="2" id="KW-0472">Membrane</keyword>
<dbReference type="EMBL" id="PDNA01000172">
    <property type="protein sequence ID" value="PGH07109.1"/>
    <property type="molecule type" value="Genomic_DNA"/>
</dbReference>